<protein>
    <recommendedName>
        <fullName evidence="6">Solute carrier family 35 member F5</fullName>
    </recommendedName>
</protein>
<dbReference type="Proteomes" id="UP001519460">
    <property type="component" value="Unassembled WGS sequence"/>
</dbReference>
<accession>A0ABD0LU03</accession>
<dbReference type="GO" id="GO:0016020">
    <property type="term" value="C:membrane"/>
    <property type="evidence" value="ECO:0007669"/>
    <property type="project" value="UniProtKB-SubCell"/>
</dbReference>
<feature type="transmembrane region" description="Helical" evidence="7">
    <location>
        <begin position="222"/>
        <end position="238"/>
    </location>
</feature>
<feature type="domain" description="EamA" evidence="8">
    <location>
        <begin position="248"/>
        <end position="389"/>
    </location>
</feature>
<sequence>MFGTSDLSHTQRLALGVVVLLIVDIIWVASSELTEYIFHNEKYGKPFFTTYVKTVLFSIYLLGFIFWRPWRLQCRRKRDWQKMMDDAWAGSPPVEPETHLVNMSCYGGSGKSVRFSNLSEVRQLSDEHAEEALMSRLSYQAYMRVEEERTRLSNKLTVKQVAKLAFIFCFLWFFANYTYQKGLVDTEAGIVTVLSSTSGLFTLICAAIYPSSQGDKFTLSKLAAVLVSLGGVVMVSLSDMKLEDKVPTGALWGLASAMLYAFYLVLVRRRVNHEDRMDIPMFFGFVGLICALLLWPGFFILHYSRQEVFELPNKTQWLFILINGLIGTVLSEILWLWGCFLTSSLVATLALSLTIPLTMIADVLIKDVDYSLLFYLGSIPIFMAFFVVTFLTHWENWDPVFVGLKKLIHCICRRRLVQRIRELDREQTASLINGENA</sequence>
<feature type="transmembrane region" description="Helical" evidence="7">
    <location>
        <begin position="316"/>
        <end position="337"/>
    </location>
</feature>
<keyword evidence="5 7" id="KW-0472">Membrane</keyword>
<evidence type="ECO:0000256" key="1">
    <source>
        <dbReference type="ARBA" id="ARBA00004141"/>
    </source>
</evidence>
<comment type="subcellular location">
    <subcellularLocation>
        <location evidence="1">Membrane</location>
        <topology evidence="1">Multi-pass membrane protein</topology>
    </subcellularLocation>
</comment>
<feature type="transmembrane region" description="Helical" evidence="7">
    <location>
        <begin position="344"/>
        <end position="365"/>
    </location>
</feature>
<keyword evidence="10" id="KW-1185">Reference proteome</keyword>
<name>A0ABD0LU03_9CAEN</name>
<comment type="caution">
    <text evidence="9">The sequence shown here is derived from an EMBL/GenBank/DDBJ whole genome shotgun (WGS) entry which is preliminary data.</text>
</comment>
<dbReference type="InterPro" id="IPR037185">
    <property type="entry name" value="EmrE-like"/>
</dbReference>
<evidence type="ECO:0000313" key="10">
    <source>
        <dbReference type="Proteomes" id="UP001519460"/>
    </source>
</evidence>
<dbReference type="SUPFAM" id="SSF103481">
    <property type="entry name" value="Multidrug resistance efflux transporter EmrE"/>
    <property type="match status" value="1"/>
</dbReference>
<evidence type="ECO:0000256" key="3">
    <source>
        <dbReference type="ARBA" id="ARBA00022692"/>
    </source>
</evidence>
<feature type="transmembrane region" description="Helical" evidence="7">
    <location>
        <begin position="371"/>
        <end position="391"/>
    </location>
</feature>
<dbReference type="PANTHER" id="PTHR23051:SF0">
    <property type="entry name" value="SOLUTE CARRIER FAMILY 35 MEMBER F5"/>
    <property type="match status" value="1"/>
</dbReference>
<evidence type="ECO:0000256" key="7">
    <source>
        <dbReference type="SAM" id="Phobius"/>
    </source>
</evidence>
<gene>
    <name evidence="9" type="ORF">BaRGS_00006375</name>
</gene>
<organism evidence="9 10">
    <name type="scientific">Batillaria attramentaria</name>
    <dbReference type="NCBI Taxonomy" id="370345"/>
    <lineage>
        <taxon>Eukaryota</taxon>
        <taxon>Metazoa</taxon>
        <taxon>Spiralia</taxon>
        <taxon>Lophotrochozoa</taxon>
        <taxon>Mollusca</taxon>
        <taxon>Gastropoda</taxon>
        <taxon>Caenogastropoda</taxon>
        <taxon>Sorbeoconcha</taxon>
        <taxon>Cerithioidea</taxon>
        <taxon>Batillariidae</taxon>
        <taxon>Batillaria</taxon>
    </lineage>
</organism>
<proteinExistence type="inferred from homology"/>
<evidence type="ECO:0000256" key="6">
    <source>
        <dbReference type="ARBA" id="ARBA00040744"/>
    </source>
</evidence>
<dbReference type="PANTHER" id="PTHR23051">
    <property type="entry name" value="SOLUTE CARRIER FAMILY 35, MEMBER F5"/>
    <property type="match status" value="1"/>
</dbReference>
<feature type="transmembrane region" description="Helical" evidence="7">
    <location>
        <begin position="250"/>
        <end position="267"/>
    </location>
</feature>
<reference evidence="9 10" key="1">
    <citation type="journal article" date="2023" name="Sci. Data">
        <title>Genome assembly of the Korean intertidal mud-creeper Batillaria attramentaria.</title>
        <authorList>
            <person name="Patra A.K."/>
            <person name="Ho P.T."/>
            <person name="Jun S."/>
            <person name="Lee S.J."/>
            <person name="Kim Y."/>
            <person name="Won Y.J."/>
        </authorList>
    </citation>
    <scope>NUCLEOTIDE SEQUENCE [LARGE SCALE GENOMIC DNA]</scope>
    <source>
        <strain evidence="9">Wonlab-2016</strain>
    </source>
</reference>
<evidence type="ECO:0000256" key="2">
    <source>
        <dbReference type="ARBA" id="ARBA00007863"/>
    </source>
</evidence>
<dbReference type="AlphaFoldDB" id="A0ABD0LU03"/>
<feature type="transmembrane region" description="Helical" evidence="7">
    <location>
        <begin position="161"/>
        <end position="179"/>
    </location>
</feature>
<comment type="similarity">
    <text evidence="2">Belongs to the SLC35F solute transporter family.</text>
</comment>
<feature type="transmembrane region" description="Helical" evidence="7">
    <location>
        <begin position="279"/>
        <end position="304"/>
    </location>
</feature>
<evidence type="ECO:0000256" key="5">
    <source>
        <dbReference type="ARBA" id="ARBA00023136"/>
    </source>
</evidence>
<dbReference type="EMBL" id="JACVVK020000026">
    <property type="protein sequence ID" value="KAK7502422.1"/>
    <property type="molecule type" value="Genomic_DNA"/>
</dbReference>
<feature type="transmembrane region" description="Helical" evidence="7">
    <location>
        <begin position="12"/>
        <end position="30"/>
    </location>
</feature>
<evidence type="ECO:0000313" key="9">
    <source>
        <dbReference type="EMBL" id="KAK7502422.1"/>
    </source>
</evidence>
<dbReference type="Pfam" id="PF00892">
    <property type="entry name" value="EamA"/>
    <property type="match status" value="1"/>
</dbReference>
<feature type="transmembrane region" description="Helical" evidence="7">
    <location>
        <begin position="191"/>
        <end position="210"/>
    </location>
</feature>
<feature type="transmembrane region" description="Helical" evidence="7">
    <location>
        <begin position="50"/>
        <end position="67"/>
    </location>
</feature>
<evidence type="ECO:0000256" key="4">
    <source>
        <dbReference type="ARBA" id="ARBA00022989"/>
    </source>
</evidence>
<keyword evidence="4 7" id="KW-1133">Transmembrane helix</keyword>
<keyword evidence="3 7" id="KW-0812">Transmembrane</keyword>
<evidence type="ECO:0000259" key="8">
    <source>
        <dbReference type="Pfam" id="PF00892"/>
    </source>
</evidence>
<dbReference type="InterPro" id="IPR000620">
    <property type="entry name" value="EamA_dom"/>
</dbReference>